<evidence type="ECO:0008006" key="3">
    <source>
        <dbReference type="Google" id="ProtNLM"/>
    </source>
</evidence>
<dbReference type="CDD" id="cd02208">
    <property type="entry name" value="cupin_RmlC-like"/>
    <property type="match status" value="1"/>
</dbReference>
<gene>
    <name evidence="1" type="ORF">ERS075579_03170</name>
</gene>
<dbReference type="EMBL" id="CSWP01000006">
    <property type="protein sequence ID" value="CPV59947.1"/>
    <property type="molecule type" value="Genomic_DNA"/>
</dbReference>
<evidence type="ECO:0000313" key="2">
    <source>
        <dbReference type="Proteomes" id="UP000045782"/>
    </source>
</evidence>
<protein>
    <recommendedName>
        <fullName evidence="3">Cupin domain-containing protein</fullName>
    </recommendedName>
</protein>
<sequence length="416" mass="44951">MFVQDPRWRQFVADHAPCYEETVFLPALVPAPSAFTERIAAAVASATTSGAKGLRLRGFRGSEFDFKLTERLSRTPPTDGQSLTEWLSGAADGRRACVAINDVSSWDLGLAALAQSMVRSLVPDRDLVSGADIYTFVADVEWTPFGIHKDDEPSLIFHLGPGLKELWVWPAGGIGQDQLFENPSLGRVSFDFDRLLPGARRYTLRPGDFVCIPQGRYHLFRNAGPSVFLGVTLFPPDVRKSFSGLLLDHFGARLDAADEPRSFDDVRRLVVDTLHDPGALAALSETIDVAAAKQRTAGYLRAPKTAALRIGGPPADAPLVWAYAGVVECVAGADRTHLVARGREIVFGGAVNLDELLALDGEFTLNDLDAVLAPQLDDEDRRRHVVNALWRLGALSLGRAPSSALPTTRAACAASA</sequence>
<reference evidence="1 2" key="1">
    <citation type="submission" date="2015-03" db="EMBL/GenBank/DDBJ databases">
        <authorList>
            <person name="Murphy D."/>
        </authorList>
    </citation>
    <scope>NUCLEOTIDE SEQUENCE [LARGE SCALE GENOMIC DNA]</scope>
    <source>
        <strain evidence="1 2">PAP088</strain>
    </source>
</reference>
<organism evidence="1 2">
    <name type="scientific">Mycobacteroides abscessus</name>
    <dbReference type="NCBI Taxonomy" id="36809"/>
    <lineage>
        <taxon>Bacteria</taxon>
        <taxon>Bacillati</taxon>
        <taxon>Actinomycetota</taxon>
        <taxon>Actinomycetes</taxon>
        <taxon>Mycobacteriales</taxon>
        <taxon>Mycobacteriaceae</taxon>
        <taxon>Mycobacteroides</taxon>
    </lineage>
</organism>
<accession>A0A0U0ZQI8</accession>
<evidence type="ECO:0000313" key="1">
    <source>
        <dbReference type="EMBL" id="CPV59947.1"/>
    </source>
</evidence>
<dbReference type="Gene3D" id="2.60.120.650">
    <property type="entry name" value="Cupin"/>
    <property type="match status" value="1"/>
</dbReference>
<dbReference type="SUPFAM" id="SSF51197">
    <property type="entry name" value="Clavaminate synthase-like"/>
    <property type="match status" value="1"/>
</dbReference>
<name>A0A0U0ZQI8_9MYCO</name>
<dbReference type="Proteomes" id="UP000045782">
    <property type="component" value="Unassembled WGS sequence"/>
</dbReference>
<dbReference type="AlphaFoldDB" id="A0A0U0ZQI8"/>
<proteinExistence type="predicted"/>
<dbReference type="RefSeq" id="WP_016893596.1">
    <property type="nucleotide sequence ID" value="NZ_CSWP01000006.1"/>
</dbReference>